<accession>A0A1S6XY54</accession>
<keyword evidence="6" id="KW-0393">Immunoglobulin domain</keyword>
<evidence type="ECO:0000313" key="9">
    <source>
        <dbReference type="EMBL" id="AQX35353.1"/>
    </source>
</evidence>
<dbReference type="GO" id="GO:0030288">
    <property type="term" value="C:outer membrane-bounded periplasmic space"/>
    <property type="evidence" value="ECO:0007669"/>
    <property type="project" value="InterPro"/>
</dbReference>
<dbReference type="InterPro" id="IPR001829">
    <property type="entry name" value="Pili_assmbl_chaperone_bac"/>
</dbReference>
<proteinExistence type="inferred from homology"/>
<dbReference type="EMBL" id="KX858825">
    <property type="protein sequence ID" value="AQX35361.1"/>
    <property type="molecule type" value="Genomic_DNA"/>
</dbReference>
<keyword evidence="10" id="KW-0614">Plasmid</keyword>
<dbReference type="Pfam" id="PF00345">
    <property type="entry name" value="PapD_N"/>
    <property type="match status" value="1"/>
</dbReference>
<evidence type="ECO:0000256" key="5">
    <source>
        <dbReference type="ARBA" id="ARBA00023186"/>
    </source>
</evidence>
<dbReference type="AlphaFoldDB" id="A0A1S6XY54"/>
<dbReference type="PANTHER" id="PTHR30251">
    <property type="entry name" value="PILUS ASSEMBLY CHAPERONE"/>
    <property type="match status" value="1"/>
</dbReference>
<keyword evidence="5" id="KW-0143">Chaperone</keyword>
<evidence type="ECO:0000259" key="8">
    <source>
        <dbReference type="Pfam" id="PF02753"/>
    </source>
</evidence>
<sequence length="255" mass="27805">MENALYTGVALYAALYTLLVPGASAESTQTRIEQKTTTYSVGFNTTRLIYTPGSQGASLTITNPNSFPILAQSEVNSTDSGERAPFTVTPPLFRLNPEEQNRVRVIMTGATKFTDRESLHWLCVTGIPPEKGDLWDNAVSNRPDTALLDIKVKLRQCIKLLTRPAGLGGTPEKAGVSVTWKRDETGVRAVNDTPYFVNFKYIESGSKKLESPEYLAPFSSRSYRLPGGSSTTGDVKYVFINDLGGDSAPVSARIQ</sequence>
<evidence type="ECO:0000313" key="10">
    <source>
        <dbReference type="EMBL" id="AQX35361.1"/>
    </source>
</evidence>
<dbReference type="InterPro" id="IPR050643">
    <property type="entry name" value="Periplasmic_pilus_chap"/>
</dbReference>
<comment type="similarity">
    <text evidence="2">Belongs to the periplasmic pilus chaperone family.</text>
</comment>
<dbReference type="Pfam" id="PF02753">
    <property type="entry name" value="PapD_C"/>
    <property type="match status" value="1"/>
</dbReference>
<evidence type="ECO:0000256" key="6">
    <source>
        <dbReference type="ARBA" id="ARBA00023319"/>
    </source>
</evidence>
<evidence type="ECO:0000256" key="1">
    <source>
        <dbReference type="ARBA" id="ARBA00004418"/>
    </source>
</evidence>
<dbReference type="GO" id="GO:0071555">
    <property type="term" value="P:cell wall organization"/>
    <property type="evidence" value="ECO:0007669"/>
    <property type="project" value="InterPro"/>
</dbReference>
<dbReference type="InterPro" id="IPR016147">
    <property type="entry name" value="Pili_assmbl_chaperone_N"/>
</dbReference>
<evidence type="ECO:0000259" key="7">
    <source>
        <dbReference type="Pfam" id="PF00345"/>
    </source>
</evidence>
<dbReference type="PANTHER" id="PTHR30251:SF9">
    <property type="entry name" value="CHAPERONE PROTEIN CAF1M"/>
    <property type="match status" value="1"/>
</dbReference>
<evidence type="ECO:0000256" key="4">
    <source>
        <dbReference type="ARBA" id="ARBA00022764"/>
    </source>
</evidence>
<protein>
    <submittedName>
        <fullName evidence="10">Putative periplasmic pilin chaperone</fullName>
    </submittedName>
</protein>
<dbReference type="EMBL" id="KX858825">
    <property type="protein sequence ID" value="AQX35353.1"/>
    <property type="molecule type" value="Genomic_DNA"/>
</dbReference>
<keyword evidence="4" id="KW-0574">Periplasm</keyword>
<dbReference type="InterPro" id="IPR016148">
    <property type="entry name" value="Pili_assmbl_chaperone_C"/>
</dbReference>
<evidence type="ECO:0000256" key="3">
    <source>
        <dbReference type="ARBA" id="ARBA00022729"/>
    </source>
</evidence>
<dbReference type="SUPFAM" id="SSF49354">
    <property type="entry name" value="PapD-like"/>
    <property type="match status" value="1"/>
</dbReference>
<organism evidence="10">
    <name type="scientific">Enterobacter cloacae</name>
    <dbReference type="NCBI Taxonomy" id="550"/>
    <lineage>
        <taxon>Bacteria</taxon>
        <taxon>Pseudomonadati</taxon>
        <taxon>Pseudomonadota</taxon>
        <taxon>Gammaproteobacteria</taxon>
        <taxon>Enterobacterales</taxon>
        <taxon>Enterobacteriaceae</taxon>
        <taxon>Enterobacter</taxon>
        <taxon>Enterobacter cloacae complex</taxon>
    </lineage>
</organism>
<feature type="domain" description="Pili assembly chaperone N-terminal" evidence="7">
    <location>
        <begin position="41"/>
        <end position="167"/>
    </location>
</feature>
<comment type="subcellular location">
    <subcellularLocation>
        <location evidence="1">Periplasm</location>
    </subcellularLocation>
</comment>
<gene>
    <name evidence="9" type="ORF">PIMI5_00036</name>
    <name evidence="10" type="ORF">PIMI5_00044</name>
</gene>
<dbReference type="InterPro" id="IPR008962">
    <property type="entry name" value="PapD-like_sf"/>
</dbReference>
<name>A0A1S6XY54_ENTCL</name>
<dbReference type="Gene3D" id="2.60.40.10">
    <property type="entry name" value="Immunoglobulins"/>
    <property type="match status" value="2"/>
</dbReference>
<keyword evidence="3" id="KW-0732">Signal</keyword>
<dbReference type="SUPFAM" id="SSF49584">
    <property type="entry name" value="Periplasmic chaperone C-domain"/>
    <property type="match status" value="1"/>
</dbReference>
<evidence type="ECO:0000256" key="2">
    <source>
        <dbReference type="ARBA" id="ARBA00007399"/>
    </source>
</evidence>
<feature type="domain" description="Pili assembly chaperone C-terminal" evidence="8">
    <location>
        <begin position="190"/>
        <end position="246"/>
    </location>
</feature>
<reference evidence="10" key="1">
    <citation type="journal article" date="2017" name="Antimicrob. Agents Chemother.">
        <title>Enterobacter cloacae Complex Isolates Harboring blaNMC-A or blaIMI-Type Class A Carbapenemase Genes on Novel Chromosomal Integrative Elements and Plasmids.</title>
        <authorList>
            <person name="Boyd D.A."/>
            <person name="Mataseje L.F."/>
            <person name="Davidson R."/>
            <person name="Delport J.A."/>
            <person name="Fuller J."/>
            <person name="Hoang L."/>
            <person name="Lefebvre B."/>
            <person name="Levett P.N."/>
            <person name="Roscoe D.L."/>
            <person name="Willey B.M."/>
            <person name="Mulvey M.R."/>
        </authorList>
    </citation>
    <scope>NUCLEOTIDE SEQUENCE</scope>
    <source>
        <strain evidence="10">N13-1531</strain>
        <plasmid evidence="10">pIMI-5</plasmid>
    </source>
</reference>
<dbReference type="InterPro" id="IPR036316">
    <property type="entry name" value="Pili_assmbl_chap_C_dom_sf"/>
</dbReference>
<dbReference type="InterPro" id="IPR013783">
    <property type="entry name" value="Ig-like_fold"/>
</dbReference>
<dbReference type="PRINTS" id="PR00969">
    <property type="entry name" value="CHAPERONPILI"/>
</dbReference>
<geneLocation type="plasmid" evidence="10">
    <name>pIMI-5</name>
</geneLocation>